<dbReference type="PROSITE" id="PS50294">
    <property type="entry name" value="WD_REPEATS_REGION"/>
    <property type="match status" value="1"/>
</dbReference>
<dbReference type="Gene3D" id="2.130.10.10">
    <property type="entry name" value="YVTN repeat-like/Quinoprotein amine dehydrogenase"/>
    <property type="match status" value="1"/>
</dbReference>
<accession>A0A4Q9M7K5</accession>
<feature type="compositionally biased region" description="Basic and acidic residues" evidence="4">
    <location>
        <begin position="541"/>
        <end position="558"/>
    </location>
</feature>
<protein>
    <recommendedName>
        <fullName evidence="5">WDR59/RTC1-like RING zinc finger domain-containing protein</fullName>
    </recommendedName>
</protein>
<feature type="compositionally biased region" description="Polar residues" evidence="4">
    <location>
        <begin position="530"/>
        <end position="539"/>
    </location>
</feature>
<dbReference type="InterPro" id="IPR049567">
    <property type="entry name" value="WDR59-like"/>
</dbReference>
<reference evidence="6" key="1">
    <citation type="submission" date="2019-01" db="EMBL/GenBank/DDBJ databases">
        <title>Draft genome sequences of three monokaryotic isolates of the white-rot basidiomycete fungus Dichomitus squalens.</title>
        <authorList>
            <consortium name="DOE Joint Genome Institute"/>
            <person name="Lopez S.C."/>
            <person name="Andreopoulos B."/>
            <person name="Pangilinan J."/>
            <person name="Lipzen A."/>
            <person name="Riley R."/>
            <person name="Ahrendt S."/>
            <person name="Ng V."/>
            <person name="Barry K."/>
            <person name="Daum C."/>
            <person name="Grigoriev I.V."/>
            <person name="Hilden K.S."/>
            <person name="Makela M.R."/>
            <person name="de Vries R.P."/>
        </authorList>
    </citation>
    <scope>NUCLEOTIDE SEQUENCE [LARGE SCALE GENOMIC DNA]</scope>
    <source>
        <strain evidence="6">OM18370.1</strain>
    </source>
</reference>
<feature type="compositionally biased region" description="Polar residues" evidence="4">
    <location>
        <begin position="1005"/>
        <end position="1022"/>
    </location>
</feature>
<dbReference type="SMART" id="SM00320">
    <property type="entry name" value="WD40"/>
    <property type="match status" value="5"/>
</dbReference>
<feature type="region of interest" description="Disordered" evidence="4">
    <location>
        <begin position="681"/>
        <end position="722"/>
    </location>
</feature>
<evidence type="ECO:0000256" key="4">
    <source>
        <dbReference type="SAM" id="MobiDB-lite"/>
    </source>
</evidence>
<dbReference type="PROSITE" id="PS50082">
    <property type="entry name" value="WD_REPEATS_2"/>
    <property type="match status" value="1"/>
</dbReference>
<feature type="region of interest" description="Disordered" evidence="4">
    <location>
        <begin position="368"/>
        <end position="393"/>
    </location>
</feature>
<dbReference type="InterPro" id="IPR015943">
    <property type="entry name" value="WD40/YVTN_repeat-like_dom_sf"/>
</dbReference>
<gene>
    <name evidence="6" type="ORF">BD311DRAFT_792250</name>
</gene>
<dbReference type="GO" id="GO:0035591">
    <property type="term" value="F:signaling adaptor activity"/>
    <property type="evidence" value="ECO:0007669"/>
    <property type="project" value="TreeGrafter"/>
</dbReference>
<evidence type="ECO:0000256" key="3">
    <source>
        <dbReference type="PROSITE-ProRule" id="PRU00221"/>
    </source>
</evidence>
<dbReference type="EMBL" id="ML143546">
    <property type="protein sequence ID" value="TBU22347.1"/>
    <property type="molecule type" value="Genomic_DNA"/>
</dbReference>
<dbReference type="InterPro" id="IPR001680">
    <property type="entry name" value="WD40_rpt"/>
</dbReference>
<evidence type="ECO:0000256" key="1">
    <source>
        <dbReference type="ARBA" id="ARBA00022574"/>
    </source>
</evidence>
<feature type="region of interest" description="Disordered" evidence="4">
    <location>
        <begin position="1"/>
        <end position="38"/>
    </location>
</feature>
<feature type="compositionally biased region" description="Basic and acidic residues" evidence="4">
    <location>
        <begin position="786"/>
        <end position="802"/>
    </location>
</feature>
<feature type="region of interest" description="Disordered" evidence="4">
    <location>
        <begin position="498"/>
        <end position="558"/>
    </location>
</feature>
<dbReference type="OrthoDB" id="311712at2759"/>
<dbReference type="Proteomes" id="UP000292957">
    <property type="component" value="Unassembled WGS sequence"/>
</dbReference>
<evidence type="ECO:0000256" key="2">
    <source>
        <dbReference type="ARBA" id="ARBA00022737"/>
    </source>
</evidence>
<dbReference type="Pfam" id="PF00400">
    <property type="entry name" value="WD40"/>
    <property type="match status" value="1"/>
</dbReference>
<dbReference type="GO" id="GO:0035859">
    <property type="term" value="C:Seh1-associated complex"/>
    <property type="evidence" value="ECO:0007669"/>
    <property type="project" value="TreeGrafter"/>
</dbReference>
<dbReference type="GO" id="GO:1904263">
    <property type="term" value="P:positive regulation of TORC1 signaling"/>
    <property type="evidence" value="ECO:0007669"/>
    <property type="project" value="TreeGrafter"/>
</dbReference>
<dbReference type="GO" id="GO:0005774">
    <property type="term" value="C:vacuolar membrane"/>
    <property type="evidence" value="ECO:0007669"/>
    <property type="project" value="TreeGrafter"/>
</dbReference>
<organism evidence="6">
    <name type="scientific">Dichomitus squalens</name>
    <dbReference type="NCBI Taxonomy" id="114155"/>
    <lineage>
        <taxon>Eukaryota</taxon>
        <taxon>Fungi</taxon>
        <taxon>Dikarya</taxon>
        <taxon>Basidiomycota</taxon>
        <taxon>Agaricomycotina</taxon>
        <taxon>Agaricomycetes</taxon>
        <taxon>Polyporales</taxon>
        <taxon>Polyporaceae</taxon>
        <taxon>Dichomitus</taxon>
    </lineage>
</organism>
<dbReference type="InterPro" id="IPR049566">
    <property type="entry name" value="WDR59_RTC1-like_RING_Znf"/>
</dbReference>
<keyword evidence="1 3" id="KW-0853">WD repeat</keyword>
<feature type="region of interest" description="Disordered" evidence="4">
    <location>
        <begin position="422"/>
        <end position="447"/>
    </location>
</feature>
<feature type="compositionally biased region" description="Polar residues" evidence="4">
    <location>
        <begin position="9"/>
        <end position="21"/>
    </location>
</feature>
<name>A0A4Q9M7K5_9APHY</name>
<feature type="compositionally biased region" description="Basic and acidic residues" evidence="4">
    <location>
        <begin position="422"/>
        <end position="439"/>
    </location>
</feature>
<dbReference type="Pfam" id="PF17120">
    <property type="entry name" value="zf-RING_16"/>
    <property type="match status" value="1"/>
</dbReference>
<dbReference type="GO" id="GO:0034198">
    <property type="term" value="P:cellular response to amino acid starvation"/>
    <property type="evidence" value="ECO:0007669"/>
    <property type="project" value="TreeGrafter"/>
</dbReference>
<dbReference type="PANTHER" id="PTHR46170:SF1">
    <property type="entry name" value="GATOR COMPLEX PROTEIN WDR59"/>
    <property type="match status" value="1"/>
</dbReference>
<sequence length="1302" mass="143824">MEARYIGSTPLSGMPASTATTIRPDVEGPPSPEDGTNLKRSLQIDMKVLMGDAVGNMSISPDNRDVVLAARKGLFIIDLEAPFHLPRFLPQGGTWDVADVQWNPHPSHNEYIISTSSEKLLIWNLFLGGRTSIEHVLRSHYRAITDINWHTIEPDIVISTGIDSWQWAWDLRTVQKPIMGLCAFGPGGTQVKWNRVDGNILASSHSDEVLIWDRRKGSLPIKRIRAHKAKIYGIDWAHDRRNELVTCSLDKTIKIWDTHTATTNVTINTSYPVWRARDLPFGQGVLSLPQRGETALEMYAHEEPTVPIEKFEGHTDVVKEFVWRRGGQDNNEFQLITWSKDKTLRFWPVDTETIQAWLLKAGMTPTRTMATAPSRRDSKVSFSNPPIGNDLPPTLSAPIGFRGILAEVRAPQPHRLVRFAPRESTGHKKAADVPAHEEQPEWQQARSRPVLVPTTPVTAAAASVKDSGNIGTMSRGPFAGGRSSHITTLQWISNVKVGGVRDGSSGPGSGGDSRDVSRIGSRSRPPSVLERSQSVSQARSRPRDASTSREKERERAEEYVDPALTLQEEITSVVAKLNSPKLKLERADFSGKKRTCTFGLQGPWGESTSVFLRITFTFPREYPQATFPGGVPTVDLERSPLISMRQRAFILRRLREIREKQRPCLEKCLRFLLFNDQQEGSGHHATIDSESSSEDEAPTARRGEPTSAVLRGDKNLAEPRTSQGVFGVNGQLVCFFRAPPRIVRNPLREISVSPSVASRPQNGASRLFQSPALLSDAVKRLSSAAMDRESQSAERKRSDDTSSSHNVLRIMDNLFTFSYAHPHAHMMPISQPRRVSDQSRPMEDDYALLPTRRSSVYIKRTEGILGIPDTEAGAQYALSGRDFAEVCKTNAAVARILGRSDHERIFGMLHVLASRKGDQNVIMAHGGVDPLLATLATRLYEEMLREKDIQMLVFLSVLLLKSFPPDADQPSPAPRSTPASLSPGAFVAQRKISLEYFDPRRRSNRQGSPFSPASSNPSTPTLTPGGVLSLNSPSSKGSWSSLFNAGSMRQLVSGVRSHTSTTPEGVKVGLPSGARRAMVKRDSARPSSNSPIAKLSWEAPDTLNASMPPLGSKRRPTFSQVLSGRSTLSEKRHISFQSSADEIPPSFLSPEMRGQLLCHVLAYAEMLLAWQLPEKRGELLKLVEDDIQRLSPDIVVSDETLYSARIGYLRPCEGCGQPNEVEATRCFECRSRLIARCSICRLTVKGLHHLCSKCLHVSHLKCWQARDDALCATGCGCICALPASEPFSDGMVVLSPIMPVSA</sequence>
<dbReference type="InterPro" id="IPR036322">
    <property type="entry name" value="WD40_repeat_dom_sf"/>
</dbReference>
<feature type="domain" description="WDR59/RTC1-like RING zinc finger" evidence="5">
    <location>
        <begin position="1235"/>
        <end position="1280"/>
    </location>
</feature>
<feature type="region of interest" description="Disordered" evidence="4">
    <location>
        <begin position="783"/>
        <end position="804"/>
    </location>
</feature>
<feature type="region of interest" description="Disordered" evidence="4">
    <location>
        <begin position="997"/>
        <end position="1031"/>
    </location>
</feature>
<keyword evidence="2" id="KW-0677">Repeat</keyword>
<proteinExistence type="predicted"/>
<feature type="repeat" description="WD" evidence="3">
    <location>
        <begin position="224"/>
        <end position="266"/>
    </location>
</feature>
<evidence type="ECO:0000313" key="6">
    <source>
        <dbReference type="EMBL" id="TBU22347.1"/>
    </source>
</evidence>
<dbReference type="SUPFAM" id="SSF50978">
    <property type="entry name" value="WD40 repeat-like"/>
    <property type="match status" value="1"/>
</dbReference>
<evidence type="ECO:0000259" key="5">
    <source>
        <dbReference type="Pfam" id="PF17120"/>
    </source>
</evidence>
<dbReference type="PANTHER" id="PTHR46170">
    <property type="entry name" value="GATOR COMPLEX PROTEIN WDR59"/>
    <property type="match status" value="1"/>
</dbReference>